<dbReference type="AlphaFoldDB" id="A0A8J5RRD5"/>
<evidence type="ECO:0000313" key="2">
    <source>
        <dbReference type="EMBL" id="KAG8055633.1"/>
    </source>
</evidence>
<organism evidence="2 3">
    <name type="scientific">Zizania palustris</name>
    <name type="common">Northern wild rice</name>
    <dbReference type="NCBI Taxonomy" id="103762"/>
    <lineage>
        <taxon>Eukaryota</taxon>
        <taxon>Viridiplantae</taxon>
        <taxon>Streptophyta</taxon>
        <taxon>Embryophyta</taxon>
        <taxon>Tracheophyta</taxon>
        <taxon>Spermatophyta</taxon>
        <taxon>Magnoliopsida</taxon>
        <taxon>Liliopsida</taxon>
        <taxon>Poales</taxon>
        <taxon>Poaceae</taxon>
        <taxon>BOP clade</taxon>
        <taxon>Oryzoideae</taxon>
        <taxon>Oryzeae</taxon>
        <taxon>Zizaniinae</taxon>
        <taxon>Zizania</taxon>
    </lineage>
</organism>
<evidence type="ECO:0008006" key="4">
    <source>
        <dbReference type="Google" id="ProtNLM"/>
    </source>
</evidence>
<gene>
    <name evidence="2" type="ORF">GUJ93_ZPchr0001g31568</name>
</gene>
<keyword evidence="1" id="KW-0732">Signal</keyword>
<proteinExistence type="predicted"/>
<name>A0A8J5RRD5_ZIZPA</name>
<sequence length="72" mass="7349">MATIFLALLTALCPVLHHPKQKKSSNKWVCVVCNQRQFAAASSGRQPLARPGRACTCARGGLGPCGGGGAAG</sequence>
<feature type="signal peptide" evidence="1">
    <location>
        <begin position="1"/>
        <end position="17"/>
    </location>
</feature>
<evidence type="ECO:0000313" key="3">
    <source>
        <dbReference type="Proteomes" id="UP000729402"/>
    </source>
</evidence>
<reference evidence="2" key="2">
    <citation type="submission" date="2021-02" db="EMBL/GenBank/DDBJ databases">
        <authorList>
            <person name="Kimball J.A."/>
            <person name="Haas M.W."/>
            <person name="Macchietto M."/>
            <person name="Kono T."/>
            <person name="Duquette J."/>
            <person name="Shao M."/>
        </authorList>
    </citation>
    <scope>NUCLEOTIDE SEQUENCE</scope>
    <source>
        <tissue evidence="2">Fresh leaf tissue</tissue>
    </source>
</reference>
<protein>
    <recommendedName>
        <fullName evidence="4">Secreted protein</fullName>
    </recommendedName>
</protein>
<feature type="chain" id="PRO_5035256790" description="Secreted protein" evidence="1">
    <location>
        <begin position="18"/>
        <end position="72"/>
    </location>
</feature>
<comment type="caution">
    <text evidence="2">The sequence shown here is derived from an EMBL/GenBank/DDBJ whole genome shotgun (WGS) entry which is preliminary data.</text>
</comment>
<accession>A0A8J5RRD5</accession>
<keyword evidence="3" id="KW-1185">Reference proteome</keyword>
<reference evidence="2" key="1">
    <citation type="journal article" date="2021" name="bioRxiv">
        <title>Whole Genome Assembly and Annotation of Northern Wild Rice, Zizania palustris L., Supports a Whole Genome Duplication in the Zizania Genus.</title>
        <authorList>
            <person name="Haas M."/>
            <person name="Kono T."/>
            <person name="Macchietto M."/>
            <person name="Millas R."/>
            <person name="McGilp L."/>
            <person name="Shao M."/>
            <person name="Duquette J."/>
            <person name="Hirsch C.N."/>
            <person name="Kimball J."/>
        </authorList>
    </citation>
    <scope>NUCLEOTIDE SEQUENCE</scope>
    <source>
        <tissue evidence="2">Fresh leaf tissue</tissue>
    </source>
</reference>
<dbReference type="EMBL" id="JAAALK010000288">
    <property type="protein sequence ID" value="KAG8055633.1"/>
    <property type="molecule type" value="Genomic_DNA"/>
</dbReference>
<evidence type="ECO:0000256" key="1">
    <source>
        <dbReference type="SAM" id="SignalP"/>
    </source>
</evidence>
<dbReference type="OrthoDB" id="5960226at2759"/>
<dbReference type="Proteomes" id="UP000729402">
    <property type="component" value="Unassembled WGS sequence"/>
</dbReference>